<keyword evidence="7" id="KW-0436">Ligase</keyword>
<evidence type="ECO:0000259" key="6">
    <source>
        <dbReference type="Pfam" id="PF04932"/>
    </source>
</evidence>
<comment type="caution">
    <text evidence="7">The sequence shown here is derived from an EMBL/GenBank/DDBJ whole genome shotgun (WGS) entry which is preliminary data.</text>
</comment>
<dbReference type="RefSeq" id="WP_367959014.1">
    <property type="nucleotide sequence ID" value="NZ_JBAKFK010000003.1"/>
</dbReference>
<accession>A0ABV3TDD9</accession>
<feature type="transmembrane region" description="Helical" evidence="5">
    <location>
        <begin position="110"/>
        <end position="129"/>
    </location>
</feature>
<keyword evidence="3 5" id="KW-1133">Transmembrane helix</keyword>
<feature type="transmembrane region" description="Helical" evidence="5">
    <location>
        <begin position="332"/>
        <end position="351"/>
    </location>
</feature>
<dbReference type="GO" id="GO:0016874">
    <property type="term" value="F:ligase activity"/>
    <property type="evidence" value="ECO:0007669"/>
    <property type="project" value="UniProtKB-KW"/>
</dbReference>
<feature type="transmembrane region" description="Helical" evidence="5">
    <location>
        <begin position="172"/>
        <end position="192"/>
    </location>
</feature>
<keyword evidence="8" id="KW-1185">Reference proteome</keyword>
<feature type="transmembrane region" description="Helical" evidence="5">
    <location>
        <begin position="86"/>
        <end position="103"/>
    </location>
</feature>
<feature type="transmembrane region" description="Helical" evidence="5">
    <location>
        <begin position="141"/>
        <end position="160"/>
    </location>
</feature>
<sequence>MSQGRNLLSLRWEDLGAFLFFSAAFVIPSGYSVGAVILLLGSLATLRIPDIKKVDARVWLLVGAFALYALFWSIDGLVRGEGIRELDRPVRFLLAAFVLIRLYNSPPSEVSVLLGISLGALAAGSLAVYEYYWVGVSRVNGFMPINSFGMLAALYAGFCLSMVQVLRFEKAYYWVSLISTAGGLLAGGAALLSGSRGAFLTLAGLGVWLLAKELVRCGRWQIRLLIVVATLVAGIVVYTASGTSIKQRVDTAVVAATAYVVDGERIGVALPARIDMWHGGLILFLEKPFTGWGESGYQLPLANLVDRGVIADDHASGRHLHNQVIHVLATKGIVGVAILTILLAVPFWLALRQTAVIPDKALQGCDKLDQSLTGELILIMLGAYILGGMTRVPLEHHSGVMIFSFGLILLITARPPRTAAGAT</sequence>
<dbReference type="EMBL" id="JBAKFM010000003">
    <property type="protein sequence ID" value="MEX0469646.1"/>
    <property type="molecule type" value="Genomic_DNA"/>
</dbReference>
<proteinExistence type="predicted"/>
<feature type="domain" description="O-antigen ligase-related" evidence="6">
    <location>
        <begin position="184"/>
        <end position="339"/>
    </location>
</feature>
<dbReference type="Proteomes" id="UP001556709">
    <property type="component" value="Unassembled WGS sequence"/>
</dbReference>
<comment type="subcellular location">
    <subcellularLocation>
        <location evidence="1">Membrane</location>
        <topology evidence="1">Multi-pass membrane protein</topology>
    </subcellularLocation>
</comment>
<gene>
    <name evidence="7" type="ORF">V6X73_07900</name>
</gene>
<evidence type="ECO:0000313" key="8">
    <source>
        <dbReference type="Proteomes" id="UP001556709"/>
    </source>
</evidence>
<evidence type="ECO:0000256" key="3">
    <source>
        <dbReference type="ARBA" id="ARBA00022989"/>
    </source>
</evidence>
<feature type="transmembrane region" description="Helical" evidence="5">
    <location>
        <begin position="20"/>
        <end position="46"/>
    </location>
</feature>
<reference evidence="7 8" key="1">
    <citation type="submission" date="2024-02" db="EMBL/GenBank/DDBJ databases">
        <title>New especies of Spiribacter isolated from saline water.</title>
        <authorList>
            <person name="Leon M.J."/>
            <person name="De La Haba R."/>
            <person name="Sanchez-Porro C."/>
            <person name="Ventosa A."/>
        </authorList>
    </citation>
    <scope>NUCLEOTIDE SEQUENCE [LARGE SCALE GENOMIC DNA]</scope>
    <source>
        <strain evidence="8">ag22IC6-390</strain>
    </source>
</reference>
<feature type="transmembrane region" description="Helical" evidence="5">
    <location>
        <begin position="198"/>
        <end position="215"/>
    </location>
</feature>
<evidence type="ECO:0000256" key="5">
    <source>
        <dbReference type="SAM" id="Phobius"/>
    </source>
</evidence>
<dbReference type="PANTHER" id="PTHR37422">
    <property type="entry name" value="TEICHURONIC ACID BIOSYNTHESIS PROTEIN TUAE"/>
    <property type="match status" value="1"/>
</dbReference>
<protein>
    <submittedName>
        <fullName evidence="7">O-antigen ligase family protein</fullName>
    </submittedName>
</protein>
<evidence type="ECO:0000256" key="2">
    <source>
        <dbReference type="ARBA" id="ARBA00022692"/>
    </source>
</evidence>
<keyword evidence="2 5" id="KW-0812">Transmembrane</keyword>
<evidence type="ECO:0000256" key="1">
    <source>
        <dbReference type="ARBA" id="ARBA00004141"/>
    </source>
</evidence>
<organism evidence="7 8">
    <name type="scientific">Spiribacter pallidus</name>
    <dbReference type="NCBI Taxonomy" id="1987936"/>
    <lineage>
        <taxon>Bacteria</taxon>
        <taxon>Pseudomonadati</taxon>
        <taxon>Pseudomonadota</taxon>
        <taxon>Gammaproteobacteria</taxon>
        <taxon>Chromatiales</taxon>
        <taxon>Ectothiorhodospiraceae</taxon>
        <taxon>Spiribacter</taxon>
    </lineage>
</organism>
<evidence type="ECO:0000256" key="4">
    <source>
        <dbReference type="ARBA" id="ARBA00023136"/>
    </source>
</evidence>
<dbReference type="PANTHER" id="PTHR37422:SF13">
    <property type="entry name" value="LIPOPOLYSACCHARIDE BIOSYNTHESIS PROTEIN PA4999-RELATED"/>
    <property type="match status" value="1"/>
</dbReference>
<feature type="transmembrane region" description="Helical" evidence="5">
    <location>
        <begin position="222"/>
        <end position="241"/>
    </location>
</feature>
<keyword evidence="4 5" id="KW-0472">Membrane</keyword>
<name>A0ABV3TDD9_9GAMM</name>
<evidence type="ECO:0000313" key="7">
    <source>
        <dbReference type="EMBL" id="MEX0469646.1"/>
    </source>
</evidence>
<dbReference type="InterPro" id="IPR051533">
    <property type="entry name" value="WaaL-like"/>
</dbReference>
<dbReference type="InterPro" id="IPR007016">
    <property type="entry name" value="O-antigen_ligase-rel_domated"/>
</dbReference>
<feature type="transmembrane region" description="Helical" evidence="5">
    <location>
        <begin position="372"/>
        <end position="390"/>
    </location>
</feature>
<feature type="transmembrane region" description="Helical" evidence="5">
    <location>
        <begin position="58"/>
        <end position="74"/>
    </location>
</feature>
<dbReference type="Pfam" id="PF04932">
    <property type="entry name" value="Wzy_C"/>
    <property type="match status" value="1"/>
</dbReference>